<accession>A0A0L0D6N9</accession>
<evidence type="ECO:0000256" key="3">
    <source>
        <dbReference type="ARBA" id="ARBA00022989"/>
    </source>
</evidence>
<dbReference type="Proteomes" id="UP000054408">
    <property type="component" value="Unassembled WGS sequence"/>
</dbReference>
<dbReference type="eggNOG" id="KOG4463">
    <property type="taxonomic scope" value="Eukaryota"/>
</dbReference>
<dbReference type="AlphaFoldDB" id="A0A0L0D6N9"/>
<keyword evidence="3 6" id="KW-1133">Transmembrane helix</keyword>
<evidence type="ECO:0000313" key="9">
    <source>
        <dbReference type="Proteomes" id="UP000054408"/>
    </source>
</evidence>
<evidence type="ECO:0000313" key="8">
    <source>
        <dbReference type="EMBL" id="KNC48042.1"/>
    </source>
</evidence>
<dbReference type="Gene3D" id="1.20.1540.10">
    <property type="entry name" value="Rhomboid-like"/>
    <property type="match status" value="1"/>
</dbReference>
<dbReference type="SUPFAM" id="SSF144091">
    <property type="entry name" value="Rhomboid-like"/>
    <property type="match status" value="1"/>
</dbReference>
<dbReference type="OrthoDB" id="272778at2759"/>
<evidence type="ECO:0000256" key="6">
    <source>
        <dbReference type="SAM" id="Phobius"/>
    </source>
</evidence>
<dbReference type="GO" id="GO:0016020">
    <property type="term" value="C:membrane"/>
    <property type="evidence" value="ECO:0007669"/>
    <property type="project" value="UniProtKB-SubCell"/>
</dbReference>
<feature type="transmembrane region" description="Helical" evidence="6">
    <location>
        <begin position="12"/>
        <end position="34"/>
    </location>
</feature>
<dbReference type="GO" id="GO:0004252">
    <property type="term" value="F:serine-type endopeptidase activity"/>
    <property type="evidence" value="ECO:0007669"/>
    <property type="project" value="TreeGrafter"/>
</dbReference>
<evidence type="ECO:0000259" key="7">
    <source>
        <dbReference type="Pfam" id="PF01694"/>
    </source>
</evidence>
<feature type="transmembrane region" description="Helical" evidence="6">
    <location>
        <begin position="89"/>
        <end position="110"/>
    </location>
</feature>
<evidence type="ECO:0000256" key="5">
    <source>
        <dbReference type="SAM" id="MobiDB-lite"/>
    </source>
</evidence>
<protein>
    <submittedName>
        <fullName evidence="8">UBA/TS-N domain-containing protein</fullName>
    </submittedName>
</protein>
<dbReference type="InterPro" id="IPR035952">
    <property type="entry name" value="Rhomboid-like_sf"/>
</dbReference>
<dbReference type="EMBL" id="GL349449">
    <property type="protein sequence ID" value="KNC48042.1"/>
    <property type="molecule type" value="Genomic_DNA"/>
</dbReference>
<evidence type="ECO:0000256" key="4">
    <source>
        <dbReference type="ARBA" id="ARBA00023136"/>
    </source>
</evidence>
<keyword evidence="2 6" id="KW-0812">Transmembrane</keyword>
<dbReference type="InterPro" id="IPR022764">
    <property type="entry name" value="Peptidase_S54_rhomboid_dom"/>
</dbReference>
<name>A0A0L0D6N9_THETB</name>
<evidence type="ECO:0000256" key="1">
    <source>
        <dbReference type="ARBA" id="ARBA00004141"/>
    </source>
</evidence>
<feature type="transmembrane region" description="Helical" evidence="6">
    <location>
        <begin position="54"/>
        <end position="77"/>
    </location>
</feature>
<keyword evidence="9" id="KW-1185">Reference proteome</keyword>
<feature type="compositionally biased region" description="Basic and acidic residues" evidence="5">
    <location>
        <begin position="291"/>
        <end position="304"/>
    </location>
</feature>
<proteinExistence type="predicted"/>
<dbReference type="Pfam" id="PF01694">
    <property type="entry name" value="Rhomboid"/>
    <property type="match status" value="1"/>
</dbReference>
<evidence type="ECO:0000256" key="2">
    <source>
        <dbReference type="ARBA" id="ARBA00022692"/>
    </source>
</evidence>
<feature type="domain" description="Peptidase S54 rhomboid" evidence="7">
    <location>
        <begin position="49"/>
        <end position="186"/>
    </location>
</feature>
<organism evidence="8 9">
    <name type="scientific">Thecamonas trahens ATCC 50062</name>
    <dbReference type="NCBI Taxonomy" id="461836"/>
    <lineage>
        <taxon>Eukaryota</taxon>
        <taxon>Apusozoa</taxon>
        <taxon>Apusomonadida</taxon>
        <taxon>Apusomonadidae</taxon>
        <taxon>Thecamonas</taxon>
    </lineage>
</organism>
<feature type="region of interest" description="Disordered" evidence="5">
    <location>
        <begin position="260"/>
        <end position="304"/>
    </location>
</feature>
<feature type="transmembrane region" description="Helical" evidence="6">
    <location>
        <begin position="117"/>
        <end position="136"/>
    </location>
</feature>
<keyword evidence="4 6" id="KW-0472">Membrane</keyword>
<feature type="transmembrane region" description="Helical" evidence="6">
    <location>
        <begin position="156"/>
        <end position="186"/>
    </location>
</feature>
<dbReference type="PANTHER" id="PTHR43066:SF21">
    <property type="entry name" value="UBIQUITIN-ASSOCIATED DOMAIN-CONTAINING PROTEIN 2"/>
    <property type="match status" value="1"/>
</dbReference>
<dbReference type="STRING" id="461836.A0A0L0D6N9"/>
<dbReference type="PANTHER" id="PTHR43066">
    <property type="entry name" value="RHOMBOID-RELATED PROTEIN"/>
    <property type="match status" value="1"/>
</dbReference>
<sequence>MLFEGVPGFVNAWVSKGVVVGVGLASILGSVLGWRHAWTLYLPGVVRNGQVWRLATAPWAFGSAAELMLGLLLLYYFRQFERQLSGPKFAMFAMLVTSVATLLQIGLLSLLAPYGVVALLPGPYGLIFACLVKFYYDVPMTYRFTVAHLPLNNKLFVYVLGAQLALASGLHSLAVAATGVAAGLLYRSDLGGMHSMVVPKAVTAVCVKCLLPVLAPLPSRPFAPPPATGSGGTSGDASAEDVRLVPFSIPMTALPFTRTPVNRASRSNAAGGRTSGGDDDLHDLFGSSASDDAHQFNGRGDELV</sequence>
<dbReference type="GeneID" id="25563827"/>
<gene>
    <name evidence="8" type="ORF">AMSG_04275</name>
</gene>
<dbReference type="OMA" id="QYWRLLV"/>
<comment type="subcellular location">
    <subcellularLocation>
        <location evidence="1">Membrane</location>
        <topology evidence="1">Multi-pass membrane protein</topology>
    </subcellularLocation>
</comment>
<reference evidence="8 9" key="1">
    <citation type="submission" date="2010-05" db="EMBL/GenBank/DDBJ databases">
        <title>The Genome Sequence of Thecamonas trahens ATCC 50062.</title>
        <authorList>
            <consortium name="The Broad Institute Genome Sequencing Platform"/>
            <person name="Russ C."/>
            <person name="Cuomo C."/>
            <person name="Shea T."/>
            <person name="Young S.K."/>
            <person name="Zeng Q."/>
            <person name="Koehrsen M."/>
            <person name="Haas B."/>
            <person name="Borodovsky M."/>
            <person name="Guigo R."/>
            <person name="Alvarado L."/>
            <person name="Berlin A."/>
            <person name="Bochicchio J."/>
            <person name="Borenstein D."/>
            <person name="Chapman S."/>
            <person name="Chen Z."/>
            <person name="Freedman E."/>
            <person name="Gellesch M."/>
            <person name="Goldberg J."/>
            <person name="Griggs A."/>
            <person name="Gujja S."/>
            <person name="Heilman E."/>
            <person name="Heiman D."/>
            <person name="Hepburn T."/>
            <person name="Howarth C."/>
            <person name="Jen D."/>
            <person name="Larson L."/>
            <person name="Mehta T."/>
            <person name="Park D."/>
            <person name="Pearson M."/>
            <person name="Roberts A."/>
            <person name="Saif S."/>
            <person name="Shenoy N."/>
            <person name="Sisk P."/>
            <person name="Stolte C."/>
            <person name="Sykes S."/>
            <person name="Thomson T."/>
            <person name="Walk T."/>
            <person name="White J."/>
            <person name="Yandava C."/>
            <person name="Burger G."/>
            <person name="Gray M.W."/>
            <person name="Holland P.W.H."/>
            <person name="King N."/>
            <person name="Lang F.B.F."/>
            <person name="Roger A.J."/>
            <person name="Ruiz-Trillo I."/>
            <person name="Lander E."/>
            <person name="Nusbaum C."/>
        </authorList>
    </citation>
    <scope>NUCLEOTIDE SEQUENCE [LARGE SCALE GENOMIC DNA]</scope>
    <source>
        <strain evidence="8 9">ATCC 50062</strain>
    </source>
</reference>
<dbReference type="RefSeq" id="XP_013759057.1">
    <property type="nucleotide sequence ID" value="XM_013903603.1"/>
</dbReference>